<dbReference type="EMBL" id="FSRE01000003">
    <property type="protein sequence ID" value="SIO02148.1"/>
    <property type="molecule type" value="Genomic_DNA"/>
</dbReference>
<protein>
    <submittedName>
        <fullName evidence="1">Uncharacterized protein</fullName>
    </submittedName>
</protein>
<organism evidence="1 2">
    <name type="scientific">Sulfurivirga caldicuralii</name>
    <dbReference type="NCBI Taxonomy" id="364032"/>
    <lineage>
        <taxon>Bacteria</taxon>
        <taxon>Pseudomonadati</taxon>
        <taxon>Pseudomonadota</taxon>
        <taxon>Gammaproteobacteria</taxon>
        <taxon>Thiotrichales</taxon>
        <taxon>Piscirickettsiaceae</taxon>
        <taxon>Sulfurivirga</taxon>
    </lineage>
</organism>
<name>A0A1N6G3Q1_9GAMM</name>
<evidence type="ECO:0000313" key="1">
    <source>
        <dbReference type="EMBL" id="SIO02148.1"/>
    </source>
</evidence>
<evidence type="ECO:0000313" key="2">
    <source>
        <dbReference type="Proteomes" id="UP000198461"/>
    </source>
</evidence>
<accession>A0A1N6G3Q1</accession>
<dbReference type="Proteomes" id="UP000198461">
    <property type="component" value="Unassembled WGS sequence"/>
</dbReference>
<dbReference type="AlphaFoldDB" id="A0A1N6G3Q1"/>
<dbReference type="OrthoDB" id="9780310at2"/>
<reference evidence="1 2" key="1">
    <citation type="submission" date="2016-11" db="EMBL/GenBank/DDBJ databases">
        <authorList>
            <person name="Jaros S."/>
            <person name="Januszkiewicz K."/>
            <person name="Wedrychowicz H."/>
        </authorList>
    </citation>
    <scope>NUCLEOTIDE SEQUENCE [LARGE SCALE GENOMIC DNA]</scope>
    <source>
        <strain evidence="1 2">DSM 17737</strain>
    </source>
</reference>
<proteinExistence type="predicted"/>
<dbReference type="STRING" id="364032.SAMN05443662_1178"/>
<dbReference type="RefSeq" id="WP_074201473.1">
    <property type="nucleotide sequence ID" value="NZ_FSRE01000003.1"/>
</dbReference>
<sequence>MLENIEVGARGWACQDYYPEDLPEEWQLDYYANAFSALLVPQAQWASWGVDGWEAFAESADTLRWIGFEWLGGDASIHERLLAGLAQLEQDGATEVGVLVLEGACPALPEYVGVTCKGAVAQGEWQWQALSGAPLGVVEVLPQDLKAQRRLLEDFAASLPDKNSGAPFIVVQGCANIAQLKQFKQLVELLGL</sequence>
<gene>
    <name evidence="1" type="ORF">SAMN05443662_1178</name>
</gene>
<keyword evidence="2" id="KW-1185">Reference proteome</keyword>